<protein>
    <submittedName>
        <fullName evidence="1">Uncharacterized protein</fullName>
    </submittedName>
</protein>
<evidence type="ECO:0000313" key="2">
    <source>
        <dbReference type="Proteomes" id="UP000295110"/>
    </source>
</evidence>
<organism evidence="1 2">
    <name type="scientific">Roseateles saccharophilus</name>
    <name type="common">Pseudomonas saccharophila</name>
    <dbReference type="NCBI Taxonomy" id="304"/>
    <lineage>
        <taxon>Bacteria</taxon>
        <taxon>Pseudomonadati</taxon>
        <taxon>Pseudomonadota</taxon>
        <taxon>Betaproteobacteria</taxon>
        <taxon>Burkholderiales</taxon>
        <taxon>Sphaerotilaceae</taxon>
        <taxon>Roseateles</taxon>
    </lineage>
</organism>
<gene>
    <name evidence="1" type="ORF">EV671_10485</name>
</gene>
<dbReference type="OrthoDB" id="9154556at2"/>
<dbReference type="RefSeq" id="WP_132576402.1">
    <property type="nucleotide sequence ID" value="NZ_CBCSGL010000072.1"/>
</dbReference>
<dbReference type="AlphaFoldDB" id="A0A4R3UCN6"/>
<dbReference type="Proteomes" id="UP000295110">
    <property type="component" value="Unassembled WGS sequence"/>
</dbReference>
<reference evidence="1 2" key="1">
    <citation type="submission" date="2019-03" db="EMBL/GenBank/DDBJ databases">
        <title>Genomic Encyclopedia of Type Strains, Phase IV (KMG-IV): sequencing the most valuable type-strain genomes for metagenomic binning, comparative biology and taxonomic classification.</title>
        <authorList>
            <person name="Goeker M."/>
        </authorList>
    </citation>
    <scope>NUCLEOTIDE SEQUENCE [LARGE SCALE GENOMIC DNA]</scope>
    <source>
        <strain evidence="1 2">DSM 654</strain>
    </source>
</reference>
<evidence type="ECO:0000313" key="1">
    <source>
        <dbReference type="EMBL" id="TCU85671.1"/>
    </source>
</evidence>
<comment type="caution">
    <text evidence="1">The sequence shown here is derived from an EMBL/GenBank/DDBJ whole genome shotgun (WGS) entry which is preliminary data.</text>
</comment>
<proteinExistence type="predicted"/>
<sequence>MSDESWNIAAPPFNPEATLQTLKRFLRDQHVLAERSEGWLLNGRLVLKLAVDGGSLKAQLAKRPAHAPEWEAFSVKSTPDSRKLQDEIKRRLLRWRSDE</sequence>
<dbReference type="EMBL" id="SMBU01000048">
    <property type="protein sequence ID" value="TCU85671.1"/>
    <property type="molecule type" value="Genomic_DNA"/>
</dbReference>
<keyword evidence="2" id="KW-1185">Reference proteome</keyword>
<name>A0A4R3UCN6_ROSSA</name>
<accession>A0A4R3UCN6</accession>